<evidence type="ECO:0000256" key="1">
    <source>
        <dbReference type="ARBA" id="ARBA00004141"/>
    </source>
</evidence>
<feature type="domain" description="RING-type" evidence="9">
    <location>
        <begin position="664"/>
        <end position="706"/>
    </location>
</feature>
<evidence type="ECO:0000256" key="7">
    <source>
        <dbReference type="PROSITE-ProRule" id="PRU00175"/>
    </source>
</evidence>
<feature type="transmembrane region" description="Helical" evidence="8">
    <location>
        <begin position="85"/>
        <end position="109"/>
    </location>
</feature>
<dbReference type="GO" id="GO:0008270">
    <property type="term" value="F:zinc ion binding"/>
    <property type="evidence" value="ECO:0007669"/>
    <property type="project" value="UniProtKB-KW"/>
</dbReference>
<dbReference type="InterPro" id="IPR001841">
    <property type="entry name" value="Znf_RING"/>
</dbReference>
<evidence type="ECO:0000256" key="2">
    <source>
        <dbReference type="ARBA" id="ARBA00022692"/>
    </source>
</evidence>
<dbReference type="Pfam" id="PF07782">
    <property type="entry name" value="DC_STAMP"/>
    <property type="match status" value="1"/>
</dbReference>
<keyword evidence="11" id="KW-1185">Reference proteome</keyword>
<accession>A0AAR5PAK4</accession>
<proteinExistence type="predicted"/>
<dbReference type="Pfam" id="PF26039">
    <property type="entry name" value="Dcst2"/>
    <property type="match status" value="1"/>
</dbReference>
<dbReference type="PROSITE" id="PS50089">
    <property type="entry name" value="ZF_RING_2"/>
    <property type="match status" value="1"/>
</dbReference>
<dbReference type="KEGG" id="dpa:109536233"/>
<dbReference type="InterPro" id="IPR051856">
    <property type="entry name" value="CSR-E3_Ligase_Protein"/>
</dbReference>
<keyword evidence="6 8" id="KW-0472">Membrane</keyword>
<comment type="subcellular location">
    <subcellularLocation>
        <location evidence="1">Membrane</location>
        <topology evidence="1">Multi-pass membrane protein</topology>
    </subcellularLocation>
</comment>
<evidence type="ECO:0000256" key="8">
    <source>
        <dbReference type="SAM" id="Phobius"/>
    </source>
</evidence>
<dbReference type="PANTHER" id="PTHR21041:SF9">
    <property type="entry name" value="DENDRITIC CELL-SPECIFIC TRANSMEMBRANE PROTEIN-LIKE DOMAIN-CONTAINING PROTEIN"/>
    <property type="match status" value="1"/>
</dbReference>
<evidence type="ECO:0000256" key="5">
    <source>
        <dbReference type="ARBA" id="ARBA00022989"/>
    </source>
</evidence>
<evidence type="ECO:0000256" key="4">
    <source>
        <dbReference type="ARBA" id="ARBA00022833"/>
    </source>
</evidence>
<evidence type="ECO:0000313" key="11">
    <source>
        <dbReference type="Proteomes" id="UP000019118"/>
    </source>
</evidence>
<evidence type="ECO:0000259" key="9">
    <source>
        <dbReference type="PROSITE" id="PS50089"/>
    </source>
</evidence>
<evidence type="ECO:0000256" key="6">
    <source>
        <dbReference type="ARBA" id="ARBA00023136"/>
    </source>
</evidence>
<dbReference type="Pfam" id="PF26037">
    <property type="entry name" value="zf-RING_DCST1_C"/>
    <property type="match status" value="1"/>
</dbReference>
<feature type="transmembrane region" description="Helical" evidence="8">
    <location>
        <begin position="115"/>
        <end position="137"/>
    </location>
</feature>
<organism evidence="10 11">
    <name type="scientific">Dendroctonus ponderosae</name>
    <name type="common">Mountain pine beetle</name>
    <dbReference type="NCBI Taxonomy" id="77166"/>
    <lineage>
        <taxon>Eukaryota</taxon>
        <taxon>Metazoa</taxon>
        <taxon>Ecdysozoa</taxon>
        <taxon>Arthropoda</taxon>
        <taxon>Hexapoda</taxon>
        <taxon>Insecta</taxon>
        <taxon>Pterygota</taxon>
        <taxon>Neoptera</taxon>
        <taxon>Endopterygota</taxon>
        <taxon>Coleoptera</taxon>
        <taxon>Polyphaga</taxon>
        <taxon>Cucujiformia</taxon>
        <taxon>Curculionidae</taxon>
        <taxon>Scolytinae</taxon>
        <taxon>Dendroctonus</taxon>
    </lineage>
</organism>
<keyword evidence="4" id="KW-0862">Zinc</keyword>
<dbReference type="EnsemblMetazoa" id="XM_019902348.1">
    <property type="protein sequence ID" value="XP_019757907.1"/>
    <property type="gene ID" value="LOC109536233"/>
</dbReference>
<reference evidence="10" key="2">
    <citation type="submission" date="2024-08" db="UniProtKB">
        <authorList>
            <consortium name="EnsemblMetazoa"/>
        </authorList>
    </citation>
    <scope>IDENTIFICATION</scope>
</reference>
<dbReference type="Proteomes" id="UP000019118">
    <property type="component" value="Unassembled WGS sequence"/>
</dbReference>
<feature type="transmembrane region" description="Helical" evidence="8">
    <location>
        <begin position="382"/>
        <end position="402"/>
    </location>
</feature>
<name>A0AAR5PAK4_DENPD</name>
<dbReference type="GeneID" id="109536233"/>
<protein>
    <recommendedName>
        <fullName evidence="9">RING-type domain-containing protein</fullName>
    </recommendedName>
</protein>
<keyword evidence="3 7" id="KW-0479">Metal-binding</keyword>
<dbReference type="AlphaFoldDB" id="A0AAR5PAK4"/>
<dbReference type="GO" id="GO:0016020">
    <property type="term" value="C:membrane"/>
    <property type="evidence" value="ECO:0007669"/>
    <property type="project" value="UniProtKB-SubCell"/>
</dbReference>
<keyword evidence="3 7" id="KW-0863">Zinc-finger</keyword>
<dbReference type="PANTHER" id="PTHR21041">
    <property type="entry name" value="DENDRITIC CELL-SPECIFIC TRANSMEMBRANE PROTEIN"/>
    <property type="match status" value="1"/>
</dbReference>
<keyword evidence="2 8" id="KW-0812">Transmembrane</keyword>
<evidence type="ECO:0000313" key="10">
    <source>
        <dbReference type="EnsemblMetazoa" id="XP_019757907.1"/>
    </source>
</evidence>
<reference evidence="11" key="1">
    <citation type="journal article" date="2013" name="Genome Biol.">
        <title>Draft genome of the mountain pine beetle, Dendroctonus ponderosae Hopkins, a major forest pest.</title>
        <authorList>
            <person name="Keeling C.I."/>
            <person name="Yuen M.M."/>
            <person name="Liao N.Y."/>
            <person name="Docking T.R."/>
            <person name="Chan S.K."/>
            <person name="Taylor G.A."/>
            <person name="Palmquist D.L."/>
            <person name="Jackman S.D."/>
            <person name="Nguyen A."/>
            <person name="Li M."/>
            <person name="Henderson H."/>
            <person name="Janes J.K."/>
            <person name="Zhao Y."/>
            <person name="Pandoh P."/>
            <person name="Moore R."/>
            <person name="Sperling F.A."/>
            <person name="Huber D.P."/>
            <person name="Birol I."/>
            <person name="Jones S.J."/>
            <person name="Bohlmann J."/>
        </authorList>
    </citation>
    <scope>NUCLEOTIDE SEQUENCE</scope>
</reference>
<keyword evidence="5 8" id="KW-1133">Transmembrane helix</keyword>
<sequence>MAFVSLIFSAQKLKKLQQALEEEKLDAIKANEDKTFKKKFKFRHIGFDIKEALKNGFRRAFKCSEGSPGYQTCYKLGHEGSCENFVLKSALGFVGGIFLTYFLYVIFIFQLNIRLTSATVICSLFGCVLTVGLAFSSKVRCIVLLTLPQFFSKRGRQALLAYAFVLALTGPAQNTLNNLGILSESLACGQEQLKQAVKQIIDVIKKPFMTIKEAIKKVVKTVKEVVKKIKEILLKIKRIVMAIVRVIKSVFEFLGKILNICNKELGTPFERCSRVFENAIADCNAKLGPLFNWLCSLAYIVKAVCYIVKVFDYVCMIVDFISNSVVGVIIRKIKIFVRHIKTMFYVRIKFAHSFEYKTISSKSLKDIAKEIVAEIKDRSRGIVAFFNFMTSASMLFLMYLVFQVAYYRFKYLTSERYDNIYINQYFREIDQRRAKSGKETVLPLTKKEKLTYVPINSGALAKTERRSLSKNATKLATASVKLGTHMAADYILFWVLTLISHHARYQSKIQAPNLPVAHITGEGFIAKLLRSIVNAFQPVGIKLEIDTVPCLPIPIPPDFDRYVQIGITIAICWILTILEPYGLRFRNYIMGYYHPLRAKQRTIWLYNHLLRSRTSFLLLTRRKLRKRFGMKGGSGETSCKDLLRSKLKCGIFKICLGSDLQLACLLCGDVFHEAEKEKFVKCSTPQCPGLFCVECFADLSNICPICLSPLEYGDIDDADEEK</sequence>
<dbReference type="InterPro" id="IPR012858">
    <property type="entry name" value="DC_STAMP-like"/>
</dbReference>
<dbReference type="InterPro" id="IPR058842">
    <property type="entry name" value="DCST1_C"/>
</dbReference>
<evidence type="ECO:0000256" key="3">
    <source>
        <dbReference type="ARBA" id="ARBA00022771"/>
    </source>
</evidence>